<feature type="compositionally biased region" description="Basic residues" evidence="1">
    <location>
        <begin position="22"/>
        <end position="33"/>
    </location>
</feature>
<evidence type="ECO:0000313" key="3">
    <source>
        <dbReference type="Proteomes" id="UP000187209"/>
    </source>
</evidence>
<accession>A0A1R2C844</accession>
<keyword evidence="3" id="KW-1185">Reference proteome</keyword>
<dbReference type="Proteomes" id="UP000187209">
    <property type="component" value="Unassembled WGS sequence"/>
</dbReference>
<gene>
    <name evidence="2" type="ORF">SteCoe_13643</name>
</gene>
<proteinExistence type="predicted"/>
<feature type="region of interest" description="Disordered" evidence="1">
    <location>
        <begin position="1"/>
        <end position="88"/>
    </location>
</feature>
<reference evidence="2 3" key="1">
    <citation type="submission" date="2016-11" db="EMBL/GenBank/DDBJ databases">
        <title>The macronuclear genome of Stentor coeruleus: a giant cell with tiny introns.</title>
        <authorList>
            <person name="Slabodnick M."/>
            <person name="Ruby J.G."/>
            <person name="Reiff S.B."/>
            <person name="Swart E.C."/>
            <person name="Gosai S."/>
            <person name="Prabakaran S."/>
            <person name="Witkowska E."/>
            <person name="Larue G.E."/>
            <person name="Fisher S."/>
            <person name="Freeman R.M."/>
            <person name="Gunawardena J."/>
            <person name="Chu W."/>
            <person name="Stover N.A."/>
            <person name="Gregory B.D."/>
            <person name="Nowacki M."/>
            <person name="Derisi J."/>
            <person name="Roy S.W."/>
            <person name="Marshall W.F."/>
            <person name="Sood P."/>
        </authorList>
    </citation>
    <scope>NUCLEOTIDE SEQUENCE [LARGE SCALE GENOMIC DNA]</scope>
    <source>
        <strain evidence="2">WM001</strain>
    </source>
</reference>
<evidence type="ECO:0000313" key="2">
    <source>
        <dbReference type="EMBL" id="OMJ85115.1"/>
    </source>
</evidence>
<dbReference type="EMBL" id="MPUH01000247">
    <property type="protein sequence ID" value="OMJ85115.1"/>
    <property type="molecule type" value="Genomic_DNA"/>
</dbReference>
<evidence type="ECO:0000256" key="1">
    <source>
        <dbReference type="SAM" id="MobiDB-lite"/>
    </source>
</evidence>
<sequence>MFKRLAPVIELPESRSDSASPVHKRSQTMHKSRIPTSPEDASSQVWMIIQSRRNLDKKIRNIQRKSKGSREKTRPSPGPTIESPRDKSIKDVYDVKNNSFTLNKKRNELQNMNRLKKERNKEIKDKITEKTLKARNDIKQQSLLDLEYIKKREEIISQQKKDKVNSIKNSLNNAKHKRVISNKVLKEINSIDYQNKLKKVSEFNKIAENSLKILEQKQDIILERINSCSELKENISRVMPERSYSSILSPRRSKF</sequence>
<dbReference type="AlphaFoldDB" id="A0A1R2C844"/>
<protein>
    <submittedName>
        <fullName evidence="2">Uncharacterized protein</fullName>
    </submittedName>
</protein>
<comment type="caution">
    <text evidence="2">The sequence shown here is derived from an EMBL/GenBank/DDBJ whole genome shotgun (WGS) entry which is preliminary data.</text>
</comment>
<name>A0A1R2C844_9CILI</name>
<organism evidence="2 3">
    <name type="scientific">Stentor coeruleus</name>
    <dbReference type="NCBI Taxonomy" id="5963"/>
    <lineage>
        <taxon>Eukaryota</taxon>
        <taxon>Sar</taxon>
        <taxon>Alveolata</taxon>
        <taxon>Ciliophora</taxon>
        <taxon>Postciliodesmatophora</taxon>
        <taxon>Heterotrichea</taxon>
        <taxon>Heterotrichida</taxon>
        <taxon>Stentoridae</taxon>
        <taxon>Stentor</taxon>
    </lineage>
</organism>